<evidence type="ECO:0000259" key="15">
    <source>
        <dbReference type="PROSITE" id="PS50089"/>
    </source>
</evidence>
<feature type="region of interest" description="Disordered" evidence="13">
    <location>
        <begin position="97"/>
        <end position="144"/>
    </location>
</feature>
<feature type="region of interest" description="Disordered" evidence="13">
    <location>
        <begin position="236"/>
        <end position="264"/>
    </location>
</feature>
<evidence type="ECO:0000256" key="12">
    <source>
        <dbReference type="PROSITE-ProRule" id="PRU00175"/>
    </source>
</evidence>
<feature type="compositionally biased region" description="Low complexity" evidence="13">
    <location>
        <begin position="236"/>
        <end position="246"/>
    </location>
</feature>
<evidence type="ECO:0000256" key="1">
    <source>
        <dbReference type="ARBA" id="ARBA00000900"/>
    </source>
</evidence>
<feature type="region of interest" description="Disordered" evidence="13">
    <location>
        <begin position="350"/>
        <end position="484"/>
    </location>
</feature>
<dbReference type="InterPro" id="IPR045195">
    <property type="entry name" value="LOG2-like_mRING_C3HC5"/>
</dbReference>
<protein>
    <recommendedName>
        <fullName evidence="3">RING-type E3 ubiquitin transferase</fullName>
        <ecNumber evidence="3">2.3.2.27</ecNumber>
    </recommendedName>
</protein>
<feature type="signal peptide" evidence="14">
    <location>
        <begin position="1"/>
        <end position="27"/>
    </location>
</feature>
<organism evidence="16 17">
    <name type="scientific">Salix viminalis</name>
    <name type="common">Common osier</name>
    <name type="synonym">Basket willow</name>
    <dbReference type="NCBI Taxonomy" id="40686"/>
    <lineage>
        <taxon>Eukaryota</taxon>
        <taxon>Viridiplantae</taxon>
        <taxon>Streptophyta</taxon>
        <taxon>Embryophyta</taxon>
        <taxon>Tracheophyta</taxon>
        <taxon>Spermatophyta</taxon>
        <taxon>Magnoliopsida</taxon>
        <taxon>eudicotyledons</taxon>
        <taxon>Gunneridae</taxon>
        <taxon>Pentapetalae</taxon>
        <taxon>rosids</taxon>
        <taxon>fabids</taxon>
        <taxon>Malpighiales</taxon>
        <taxon>Salicaceae</taxon>
        <taxon>Saliceae</taxon>
        <taxon>Salix</taxon>
    </lineage>
</organism>
<dbReference type="SMART" id="SM00184">
    <property type="entry name" value="RING"/>
    <property type="match status" value="1"/>
</dbReference>
<dbReference type="CDD" id="cd16789">
    <property type="entry name" value="mRING-HC-C3HC5_MGRN1-like"/>
    <property type="match status" value="1"/>
</dbReference>
<evidence type="ECO:0000313" key="16">
    <source>
        <dbReference type="EMBL" id="KAJ6694280.1"/>
    </source>
</evidence>
<dbReference type="OrthoDB" id="1711136at2759"/>
<feature type="chain" id="PRO_5040137129" description="RING-type E3 ubiquitin transferase" evidence="14">
    <location>
        <begin position="28"/>
        <end position="822"/>
    </location>
</feature>
<feature type="compositionally biased region" description="Polar residues" evidence="13">
    <location>
        <begin position="432"/>
        <end position="454"/>
    </location>
</feature>
<reference evidence="16" key="1">
    <citation type="submission" date="2022-11" db="EMBL/GenBank/DDBJ databases">
        <authorList>
            <person name="Hyden B.L."/>
            <person name="Feng K."/>
            <person name="Yates T."/>
            <person name="Jawdy S."/>
            <person name="Smart L.B."/>
            <person name="Muchero W."/>
        </authorList>
    </citation>
    <scope>NUCLEOTIDE SEQUENCE</scope>
    <source>
        <tissue evidence="16">Shoot tip</tissue>
    </source>
</reference>
<dbReference type="InterPro" id="IPR045194">
    <property type="entry name" value="MGRN1/RNF157-like"/>
</dbReference>
<dbReference type="Proteomes" id="UP001151529">
    <property type="component" value="Chromosome 13"/>
</dbReference>
<comment type="similarity">
    <text evidence="11">Belongs to the RING-type zinc finger family. LOG2 subfamily.</text>
</comment>
<dbReference type="Gene3D" id="3.30.40.10">
    <property type="entry name" value="Zinc/RING finger domain, C3HC4 (zinc finger)"/>
    <property type="match status" value="1"/>
</dbReference>
<evidence type="ECO:0000313" key="17">
    <source>
        <dbReference type="Proteomes" id="UP001151529"/>
    </source>
</evidence>
<sequence>MDCYTFIHRILPLWILFFLTTTCGVVSQNNSSNDKGMYNNYAQVTPSMAIRADLTKPADSVYQLGELHNPELDLEAQNGATVIEPENGNAKVEVQVIGPEPGDGSASMSRTLNRNRTRGSRSGRPLRFPRSHSTGHSLVQQGENTDRFTLRLPVEVRKQVMNRKLSRATSMVVLPRQGSSRKGYRTGVGEGSSRKKKPLNYKRLEKLEQEPRPDRGGLVRNPSFLARASSFLSRASSSVRSPKVAAGESQGGSSRLGGSDVGNSKVGKPYICQLPHNEKVVEGGDGVDEDITFTGGDIMSGHGENAADSIVADAINDEVGYHADGNEYIDSADNGFDEFEVDRPENVREALDEVDDDYGSDNGRKKKKKKKKKKKSAFSKLKDLQDPTNKAEVSIRKPGTWNKSSSKMGSSPSRHRRNHHQDNHLHHRQNHPDSSLPSRTTTPIRQLASFSTHDSSNLPSQNSSIPSSNNFYTNTIQPSSSPPLPGPQSYYFAANAPYNTAAPVIPTSSTYGSFSYHHPPPPPQQPLPFNSNGWGPYQYHQPGFMGPQIPPPQVKPHNSGLFQQPRYVDHNHAKTIKNVVNVNKASIQVAADENNLDSHLVSFTFDAVVDGSITIFYFGKEGHNCTFMPAYPEIYMPRKIPFEKGAGQKFSQASGTGIDLGFFELDQLSKPSPEEDIFPLVIFAEACPPPLSTSTSQEPGKPLPTMSTHAQITEAVLEKDNAGHFQVKVVKQILWIDGTRYELREIYGIANSDSKGFDENDSGTECVICMSEPKDTAVLPCRHMCLCSGCAKELMSRSDTCPICRQPIQELMEIKVNKSHPE</sequence>
<dbReference type="Pfam" id="PF26192">
    <property type="entry name" value="RNF157-like_N"/>
    <property type="match status" value="1"/>
</dbReference>
<keyword evidence="10" id="KW-0449">Lipoprotein</keyword>
<evidence type="ECO:0000256" key="8">
    <source>
        <dbReference type="ARBA" id="ARBA00022786"/>
    </source>
</evidence>
<dbReference type="PROSITE" id="PS50089">
    <property type="entry name" value="ZF_RING_2"/>
    <property type="match status" value="1"/>
</dbReference>
<feature type="compositionally biased region" description="Polar residues" evidence="13">
    <location>
        <begin position="131"/>
        <end position="143"/>
    </location>
</feature>
<keyword evidence="5" id="KW-0519">Myristate</keyword>
<dbReference type="InterPro" id="IPR058981">
    <property type="entry name" value="MGRN1/RNF157-like_N"/>
</dbReference>
<gene>
    <name evidence="16" type="ORF">OIU85_005008</name>
</gene>
<feature type="domain" description="RING-type" evidence="15">
    <location>
        <begin position="766"/>
        <end position="805"/>
    </location>
</feature>
<evidence type="ECO:0000256" key="6">
    <source>
        <dbReference type="ARBA" id="ARBA00022723"/>
    </source>
</evidence>
<comment type="catalytic activity">
    <reaction evidence="1">
        <text>S-ubiquitinyl-[E2 ubiquitin-conjugating enzyme]-L-cysteine + [acceptor protein]-L-lysine = [E2 ubiquitin-conjugating enzyme]-L-cysteine + N(6)-ubiquitinyl-[acceptor protein]-L-lysine.</text>
        <dbReference type="EC" id="2.3.2.27"/>
    </reaction>
</comment>
<feature type="compositionally biased region" description="Low complexity" evidence="13">
    <location>
        <begin position="455"/>
        <end position="470"/>
    </location>
</feature>
<comment type="pathway">
    <text evidence="2">Protein modification; protein ubiquitination.</text>
</comment>
<keyword evidence="4" id="KW-0808">Transferase</keyword>
<dbReference type="InterPro" id="IPR013083">
    <property type="entry name" value="Znf_RING/FYVE/PHD"/>
</dbReference>
<keyword evidence="9" id="KW-0862">Zinc</keyword>
<dbReference type="GO" id="GO:0061630">
    <property type="term" value="F:ubiquitin protein ligase activity"/>
    <property type="evidence" value="ECO:0007669"/>
    <property type="project" value="UniProtKB-EC"/>
</dbReference>
<dbReference type="GO" id="GO:0008270">
    <property type="term" value="F:zinc ion binding"/>
    <property type="evidence" value="ECO:0007669"/>
    <property type="project" value="UniProtKB-KW"/>
</dbReference>
<reference evidence="16" key="2">
    <citation type="journal article" date="2023" name="Int. J. Mol. Sci.">
        <title>De Novo Assembly and Annotation of 11 Diverse Shrub Willow (Salix) Genomes Reveals Novel Gene Organization in Sex-Linked Regions.</title>
        <authorList>
            <person name="Hyden B."/>
            <person name="Feng K."/>
            <person name="Yates T.B."/>
            <person name="Jawdy S."/>
            <person name="Cereghino C."/>
            <person name="Smart L.B."/>
            <person name="Muchero W."/>
        </authorList>
    </citation>
    <scope>NUCLEOTIDE SEQUENCE [LARGE SCALE GENOMIC DNA]</scope>
    <source>
        <tissue evidence="16">Shoot tip</tissue>
    </source>
</reference>
<dbReference type="PANTHER" id="PTHR22996:SF4">
    <property type="entry name" value="E3 UBIQUITIN-PROTEIN LIGASE LUL4-RELATED"/>
    <property type="match status" value="1"/>
</dbReference>
<evidence type="ECO:0000256" key="4">
    <source>
        <dbReference type="ARBA" id="ARBA00022679"/>
    </source>
</evidence>
<dbReference type="EC" id="2.3.2.27" evidence="3"/>
<evidence type="ECO:0000256" key="9">
    <source>
        <dbReference type="ARBA" id="ARBA00022833"/>
    </source>
</evidence>
<dbReference type="InterPro" id="IPR001841">
    <property type="entry name" value="Znf_RING"/>
</dbReference>
<keyword evidence="17" id="KW-1185">Reference proteome</keyword>
<keyword evidence="7 12" id="KW-0863">Zinc-finger</keyword>
<evidence type="ECO:0000256" key="5">
    <source>
        <dbReference type="ARBA" id="ARBA00022707"/>
    </source>
</evidence>
<dbReference type="GO" id="GO:0016567">
    <property type="term" value="P:protein ubiquitination"/>
    <property type="evidence" value="ECO:0007669"/>
    <property type="project" value="TreeGrafter"/>
</dbReference>
<feature type="region of interest" description="Disordered" evidence="13">
    <location>
        <begin position="176"/>
        <end position="221"/>
    </location>
</feature>
<feature type="compositionally biased region" description="Basic and acidic residues" evidence="13">
    <location>
        <begin position="202"/>
        <end position="217"/>
    </location>
</feature>
<evidence type="ECO:0000256" key="3">
    <source>
        <dbReference type="ARBA" id="ARBA00012483"/>
    </source>
</evidence>
<accession>A0A9Q0SYY6</accession>
<dbReference type="AlphaFoldDB" id="A0A9Q0SYY6"/>
<dbReference type="EMBL" id="JAPFFL010000011">
    <property type="protein sequence ID" value="KAJ6694280.1"/>
    <property type="molecule type" value="Genomic_DNA"/>
</dbReference>
<keyword evidence="8" id="KW-0833">Ubl conjugation pathway</keyword>
<dbReference type="SUPFAM" id="SSF57850">
    <property type="entry name" value="RING/U-box"/>
    <property type="match status" value="1"/>
</dbReference>
<evidence type="ECO:0000256" key="11">
    <source>
        <dbReference type="ARBA" id="ARBA00025721"/>
    </source>
</evidence>
<keyword evidence="14" id="KW-0732">Signal</keyword>
<evidence type="ECO:0000256" key="13">
    <source>
        <dbReference type="SAM" id="MobiDB-lite"/>
    </source>
</evidence>
<keyword evidence="6" id="KW-0479">Metal-binding</keyword>
<proteinExistence type="inferred from homology"/>
<evidence type="ECO:0000256" key="2">
    <source>
        <dbReference type="ARBA" id="ARBA00004906"/>
    </source>
</evidence>
<evidence type="ECO:0000256" key="10">
    <source>
        <dbReference type="ARBA" id="ARBA00023288"/>
    </source>
</evidence>
<evidence type="ECO:0000256" key="14">
    <source>
        <dbReference type="SAM" id="SignalP"/>
    </source>
</evidence>
<dbReference type="Pfam" id="PF13920">
    <property type="entry name" value="zf-C3HC4_3"/>
    <property type="match status" value="1"/>
</dbReference>
<feature type="compositionally biased region" description="Basic residues" evidence="13">
    <location>
        <begin position="413"/>
        <end position="429"/>
    </location>
</feature>
<dbReference type="PANTHER" id="PTHR22996">
    <property type="entry name" value="MAHOGUNIN"/>
    <property type="match status" value="1"/>
</dbReference>
<feature type="compositionally biased region" description="Basic residues" evidence="13">
    <location>
        <begin position="364"/>
        <end position="377"/>
    </location>
</feature>
<dbReference type="FunFam" id="3.30.40.10:FF:000115">
    <property type="entry name" value="probable E3 ubiquitin-protein ligase LOG2"/>
    <property type="match status" value="1"/>
</dbReference>
<name>A0A9Q0SYY6_SALVM</name>
<evidence type="ECO:0000256" key="7">
    <source>
        <dbReference type="ARBA" id="ARBA00022771"/>
    </source>
</evidence>
<comment type="caution">
    <text evidence="16">The sequence shown here is derived from an EMBL/GenBank/DDBJ whole genome shotgun (WGS) entry which is preliminary data.</text>
</comment>